<evidence type="ECO:0000313" key="4">
    <source>
        <dbReference type="Proteomes" id="UP000279760"/>
    </source>
</evidence>
<dbReference type="AlphaFoldDB" id="A0A241T8G2"/>
<evidence type="ECO:0000313" key="1">
    <source>
        <dbReference type="EMBL" id="ASI91618.1"/>
    </source>
</evidence>
<reference evidence="2 4" key="3">
    <citation type="submission" date="2018-11" db="EMBL/GenBank/DDBJ databases">
        <title>Complete Genome Sequence of Vbrio mediterranei 117-T6: a Potential Pathogen Bacteria Isolated from the Conchocelis of Pyropia.</title>
        <authorList>
            <person name="Liu Q."/>
        </authorList>
    </citation>
    <scope>NUCLEOTIDE SEQUENCE [LARGE SCALE GENOMIC DNA]</scope>
    <source>
        <strain evidence="2 4">117-T6</strain>
    </source>
</reference>
<dbReference type="EMBL" id="CP033578">
    <property type="protein sequence ID" value="AYV23834.1"/>
    <property type="molecule type" value="Genomic_DNA"/>
</dbReference>
<dbReference type="EMBL" id="CP018309">
    <property type="protein sequence ID" value="ASI91618.1"/>
    <property type="molecule type" value="Genomic_DNA"/>
</dbReference>
<reference evidence="3" key="1">
    <citation type="submission" date="2016-12" db="EMBL/GenBank/DDBJ databases">
        <title>Comparative genomic analysis reveals the diversity, evolution, and environmental adaptation strategies of the genus Vibrio.</title>
        <authorList>
            <person name="Lin H."/>
            <person name="Wang X."/>
            <person name="Zhang X.-H."/>
        </authorList>
    </citation>
    <scope>NUCLEOTIDE SEQUENCE [LARGE SCALE GENOMIC DNA]</scope>
    <source>
        <strain evidence="3">QT6D1</strain>
    </source>
</reference>
<gene>
    <name evidence="1" type="ORF">BSZ05_17355</name>
    <name evidence="2" type="ORF">ECB94_21385</name>
</gene>
<dbReference type="GeneID" id="64088138"/>
<protein>
    <submittedName>
        <fullName evidence="2">Uncharacterized protein</fullName>
    </submittedName>
</protein>
<dbReference type="Proteomes" id="UP000279760">
    <property type="component" value="Chromosome 2"/>
</dbReference>
<proteinExistence type="predicted"/>
<name>A0A241T8G2_9VIBR</name>
<sequence>MSSEVGVDEHIILGDYCTCTKRMNSEPTEVLNECDGNAIAVLSKNTLVYYAVPIGLFEKMLAAYDASLFNLIGS</sequence>
<dbReference type="RefSeq" id="WP_006070232.1">
    <property type="nucleotide sequence ID" value="NZ_CP018309.1"/>
</dbReference>
<dbReference type="KEGG" id="vsh:BSZ05_17355"/>
<evidence type="ECO:0000313" key="2">
    <source>
        <dbReference type="EMBL" id="AYV23834.1"/>
    </source>
</evidence>
<accession>A0A241T8G2</accession>
<dbReference type="Proteomes" id="UP000197092">
    <property type="component" value="Chromosome 2"/>
</dbReference>
<reference evidence="1" key="2">
    <citation type="journal article" date="2018" name="BMC Genomics">
        <title>Comparative genomic analysis reveals the evolution and environmental adaptation strategies of vibrios.</title>
        <authorList>
            <person name="Lin H."/>
            <person name="Yu M."/>
            <person name="Wang X."/>
            <person name="Zhang X.H."/>
        </authorList>
    </citation>
    <scope>NUCLEOTIDE SEQUENCE</scope>
    <source>
        <strain evidence="1">QT6D1</strain>
    </source>
</reference>
<evidence type="ECO:0000313" key="3">
    <source>
        <dbReference type="Proteomes" id="UP000197092"/>
    </source>
</evidence>
<organism evidence="2 4">
    <name type="scientific">Vibrio mediterranei</name>
    <dbReference type="NCBI Taxonomy" id="689"/>
    <lineage>
        <taxon>Bacteria</taxon>
        <taxon>Pseudomonadati</taxon>
        <taxon>Pseudomonadota</taxon>
        <taxon>Gammaproteobacteria</taxon>
        <taxon>Vibrionales</taxon>
        <taxon>Vibrionaceae</taxon>
        <taxon>Vibrio</taxon>
    </lineage>
</organism>